<evidence type="ECO:0000313" key="1">
    <source>
        <dbReference type="EMBL" id="TNN65214.1"/>
    </source>
</evidence>
<protein>
    <submittedName>
        <fullName evidence="1">Uncharacterized protein</fullName>
    </submittedName>
</protein>
<accession>A0A4Z2HJW5</accession>
<comment type="caution">
    <text evidence="1">The sequence shown here is derived from an EMBL/GenBank/DDBJ whole genome shotgun (WGS) entry which is preliminary data.</text>
</comment>
<keyword evidence="2" id="KW-1185">Reference proteome</keyword>
<proteinExistence type="predicted"/>
<dbReference type="Proteomes" id="UP000314294">
    <property type="component" value="Unassembled WGS sequence"/>
</dbReference>
<reference evidence="1 2" key="1">
    <citation type="submission" date="2019-03" db="EMBL/GenBank/DDBJ databases">
        <title>First draft genome of Liparis tanakae, snailfish: a comprehensive survey of snailfish specific genes.</title>
        <authorList>
            <person name="Kim W."/>
            <person name="Song I."/>
            <person name="Jeong J.-H."/>
            <person name="Kim D."/>
            <person name="Kim S."/>
            <person name="Ryu S."/>
            <person name="Song J.Y."/>
            <person name="Lee S.K."/>
        </authorList>
    </citation>
    <scope>NUCLEOTIDE SEQUENCE [LARGE SCALE GENOMIC DNA]</scope>
    <source>
        <tissue evidence="1">Muscle</tissue>
    </source>
</reference>
<sequence length="79" mass="8726">MMLMRPTGNTSLTPLSKVALFWAGRHRATDLPILTGSSRYTWRSWNGCELGRQANTASADGIDFGLRVLLQPDTVGRFS</sequence>
<dbReference type="AlphaFoldDB" id="A0A4Z2HJW5"/>
<organism evidence="1 2">
    <name type="scientific">Liparis tanakae</name>
    <name type="common">Tanaka's snailfish</name>
    <dbReference type="NCBI Taxonomy" id="230148"/>
    <lineage>
        <taxon>Eukaryota</taxon>
        <taxon>Metazoa</taxon>
        <taxon>Chordata</taxon>
        <taxon>Craniata</taxon>
        <taxon>Vertebrata</taxon>
        <taxon>Euteleostomi</taxon>
        <taxon>Actinopterygii</taxon>
        <taxon>Neopterygii</taxon>
        <taxon>Teleostei</taxon>
        <taxon>Neoteleostei</taxon>
        <taxon>Acanthomorphata</taxon>
        <taxon>Eupercaria</taxon>
        <taxon>Perciformes</taxon>
        <taxon>Cottioidei</taxon>
        <taxon>Cottales</taxon>
        <taxon>Liparidae</taxon>
        <taxon>Liparis</taxon>
    </lineage>
</organism>
<name>A0A4Z2HJW5_9TELE</name>
<evidence type="ECO:0000313" key="2">
    <source>
        <dbReference type="Proteomes" id="UP000314294"/>
    </source>
</evidence>
<gene>
    <name evidence="1" type="ORF">EYF80_024621</name>
</gene>
<dbReference type="EMBL" id="SRLO01000239">
    <property type="protein sequence ID" value="TNN65214.1"/>
    <property type="molecule type" value="Genomic_DNA"/>
</dbReference>